<reference evidence="3" key="1">
    <citation type="submission" date="2015-01" db="EMBL/GenBank/DDBJ databases">
        <authorList>
            <person name="Aksoy S."/>
            <person name="Warren W."/>
            <person name="Wilson R.K."/>
        </authorList>
    </citation>
    <scope>NUCLEOTIDE SEQUENCE [LARGE SCALE GENOMIC DNA]</scope>
    <source>
        <strain evidence="3">IAEA</strain>
    </source>
</reference>
<evidence type="ECO:0000256" key="1">
    <source>
        <dbReference type="SAM" id="Phobius"/>
    </source>
</evidence>
<feature type="transmembrane region" description="Helical" evidence="1">
    <location>
        <begin position="76"/>
        <end position="96"/>
    </location>
</feature>
<dbReference type="Proteomes" id="UP000092460">
    <property type="component" value="Unassembled WGS sequence"/>
</dbReference>
<dbReference type="AlphaFoldDB" id="A0A1B0BH36"/>
<evidence type="ECO:0000313" key="3">
    <source>
        <dbReference type="Proteomes" id="UP000092460"/>
    </source>
</evidence>
<feature type="transmembrane region" description="Helical" evidence="1">
    <location>
        <begin position="108"/>
        <end position="129"/>
    </location>
</feature>
<sequence length="132" mass="15673">KFAKFRSDIPGVRLKSLLAWASSREILKERLTIKFTKFKPDIPKVRLGIYVQISRLAWARSRETLKERLTSNLIGVIRPSIFALVLFAFLMTVNVYNKKLLDVLLIEIYRILIPFFFDFLAFFWFFTLFDMN</sequence>
<dbReference type="EnsemblMetazoa" id="GPPI029852-RA">
    <property type="protein sequence ID" value="GPPI029852-PA"/>
    <property type="gene ID" value="GPPI029852"/>
</dbReference>
<accession>A0A1B0BH36</accession>
<keyword evidence="1" id="KW-0812">Transmembrane</keyword>
<keyword evidence="1" id="KW-1133">Transmembrane helix</keyword>
<name>A0A1B0BH36_9MUSC</name>
<dbReference type="EMBL" id="JXJN01014143">
    <property type="status" value="NOT_ANNOTATED_CDS"/>
    <property type="molecule type" value="Genomic_DNA"/>
</dbReference>
<organism evidence="2 3">
    <name type="scientific">Glossina palpalis gambiensis</name>
    <dbReference type="NCBI Taxonomy" id="67801"/>
    <lineage>
        <taxon>Eukaryota</taxon>
        <taxon>Metazoa</taxon>
        <taxon>Ecdysozoa</taxon>
        <taxon>Arthropoda</taxon>
        <taxon>Hexapoda</taxon>
        <taxon>Insecta</taxon>
        <taxon>Pterygota</taxon>
        <taxon>Neoptera</taxon>
        <taxon>Endopterygota</taxon>
        <taxon>Diptera</taxon>
        <taxon>Brachycera</taxon>
        <taxon>Muscomorpha</taxon>
        <taxon>Hippoboscoidea</taxon>
        <taxon>Glossinidae</taxon>
        <taxon>Glossina</taxon>
    </lineage>
</organism>
<protein>
    <submittedName>
        <fullName evidence="2">Uncharacterized protein</fullName>
    </submittedName>
</protein>
<proteinExistence type="predicted"/>
<keyword evidence="3" id="KW-1185">Reference proteome</keyword>
<keyword evidence="1" id="KW-0472">Membrane</keyword>
<dbReference type="VEuPathDB" id="VectorBase:GPPI029852"/>
<evidence type="ECO:0000313" key="2">
    <source>
        <dbReference type="EnsemblMetazoa" id="GPPI029852-PA"/>
    </source>
</evidence>
<reference evidence="2" key="2">
    <citation type="submission" date="2020-05" db="UniProtKB">
        <authorList>
            <consortium name="EnsemblMetazoa"/>
        </authorList>
    </citation>
    <scope>IDENTIFICATION</scope>
    <source>
        <strain evidence="2">IAEA</strain>
    </source>
</reference>